<name>A0ABD1LKY7_9FABA</name>
<keyword evidence="2" id="KW-1185">Reference proteome</keyword>
<dbReference type="PANTHER" id="PTHR31549:SF225">
    <property type="entry name" value="DUF247 DOMAIN PROTEIN"/>
    <property type="match status" value="1"/>
</dbReference>
<comment type="caution">
    <text evidence="1">The sequence shown here is derived from an EMBL/GenBank/DDBJ whole genome shotgun (WGS) entry which is preliminary data.</text>
</comment>
<dbReference type="AlphaFoldDB" id="A0ABD1LKY7"/>
<dbReference type="Pfam" id="PF03140">
    <property type="entry name" value="DUF247"/>
    <property type="match status" value="1"/>
</dbReference>
<evidence type="ECO:0000313" key="1">
    <source>
        <dbReference type="EMBL" id="KAL2324175.1"/>
    </source>
</evidence>
<dbReference type="EMBL" id="JBGMDY010000008">
    <property type="protein sequence ID" value="KAL2324175.1"/>
    <property type="molecule type" value="Genomic_DNA"/>
</dbReference>
<organism evidence="1 2">
    <name type="scientific">Flemingia macrophylla</name>
    <dbReference type="NCBI Taxonomy" id="520843"/>
    <lineage>
        <taxon>Eukaryota</taxon>
        <taxon>Viridiplantae</taxon>
        <taxon>Streptophyta</taxon>
        <taxon>Embryophyta</taxon>
        <taxon>Tracheophyta</taxon>
        <taxon>Spermatophyta</taxon>
        <taxon>Magnoliopsida</taxon>
        <taxon>eudicotyledons</taxon>
        <taxon>Gunneridae</taxon>
        <taxon>Pentapetalae</taxon>
        <taxon>rosids</taxon>
        <taxon>fabids</taxon>
        <taxon>Fabales</taxon>
        <taxon>Fabaceae</taxon>
        <taxon>Papilionoideae</taxon>
        <taxon>50 kb inversion clade</taxon>
        <taxon>NPAAA clade</taxon>
        <taxon>indigoferoid/millettioid clade</taxon>
        <taxon>Phaseoleae</taxon>
        <taxon>Flemingia</taxon>
    </lineage>
</organism>
<evidence type="ECO:0000313" key="2">
    <source>
        <dbReference type="Proteomes" id="UP001603857"/>
    </source>
</evidence>
<reference evidence="1 2" key="1">
    <citation type="submission" date="2024-08" db="EMBL/GenBank/DDBJ databases">
        <title>Insights into the chromosomal genome structure of Flemingia macrophylla.</title>
        <authorList>
            <person name="Ding Y."/>
            <person name="Zhao Y."/>
            <person name="Bi W."/>
            <person name="Wu M."/>
            <person name="Zhao G."/>
            <person name="Gong Y."/>
            <person name="Li W."/>
            <person name="Zhang P."/>
        </authorList>
    </citation>
    <scope>NUCLEOTIDE SEQUENCE [LARGE SCALE GENOMIC DNA]</scope>
    <source>
        <strain evidence="1">DYQJB</strain>
        <tissue evidence="1">Leaf</tissue>
    </source>
</reference>
<accession>A0ABD1LKY7</accession>
<dbReference type="Proteomes" id="UP001603857">
    <property type="component" value="Unassembled WGS sequence"/>
</dbReference>
<protein>
    <submittedName>
        <fullName evidence="1">Uncharacterized protein</fullName>
    </submittedName>
</protein>
<dbReference type="PANTHER" id="PTHR31549">
    <property type="entry name" value="PROTEIN, PUTATIVE (DUF247)-RELATED-RELATED"/>
    <property type="match status" value="1"/>
</dbReference>
<gene>
    <name evidence="1" type="ORF">Fmac_023233</name>
</gene>
<proteinExistence type="predicted"/>
<sequence length="468" mass="54777">MEESSTPIPHQLETSMEKPFECLVNMLKTLVLHSKYSNPYYYKNILRFESSRDWSKLKPCVAGKGKDPLAWSNVVHFSSNWLGGQLRLPELVFDDNTPYIFRNLVRYEMFRRARASFSCDCVNTAHLQADRFLLIAFSPSRAHYQTMNKELDDDIMDGWLTKLKEAKERFDEKKKNLTPKIQRIPHFLKQNDRFAKYCTPKLISFGPIHHKDPHLKQGEEFKLLWTSNFVIEYSQKMNKDVKQVTNDLCKNIKDDIKELKELFAEDALLEEGYDDNYFTWMLFVDGCSALYFMENVDMHHPEALNIKLDQLMYISRDIYLLENQLPMRLLKLISESGEGNLNSSLFNFHTMGRYKGEGLTIIDIDAIHILDHIRLLMIEVPMEENTIPNQDDNLGNVIQNASDYQTSIYTYKNIRDLKAVGIGVKPCTMSTNPMAWSNVHFSSNCFRGELRLPRFFFNDNYFICFETS</sequence>
<dbReference type="InterPro" id="IPR004158">
    <property type="entry name" value="DUF247_pln"/>
</dbReference>